<proteinExistence type="inferred from homology"/>
<feature type="transmembrane region" description="Helical" evidence="7">
    <location>
        <begin position="342"/>
        <end position="363"/>
    </location>
</feature>
<keyword evidence="4 7" id="KW-0812">Transmembrane</keyword>
<dbReference type="NCBIfam" id="TIGR00801">
    <property type="entry name" value="ncs2"/>
    <property type="match status" value="1"/>
</dbReference>
<evidence type="ECO:0000256" key="4">
    <source>
        <dbReference type="ARBA" id="ARBA00022692"/>
    </source>
</evidence>
<dbReference type="EMBL" id="BAAADS010000025">
    <property type="protein sequence ID" value="GAA0614048.1"/>
    <property type="molecule type" value="Genomic_DNA"/>
</dbReference>
<feature type="transmembrane region" description="Helical" evidence="7">
    <location>
        <begin position="234"/>
        <end position="257"/>
    </location>
</feature>
<gene>
    <name evidence="8" type="primary">uraA</name>
    <name evidence="8" type="ORF">GCM10009001_34130</name>
</gene>
<dbReference type="PANTHER" id="PTHR42810">
    <property type="entry name" value="PURINE PERMEASE C1399.01C-RELATED"/>
    <property type="match status" value="1"/>
</dbReference>
<feature type="transmembrane region" description="Helical" evidence="7">
    <location>
        <begin position="313"/>
        <end position="336"/>
    </location>
</feature>
<comment type="subcellular location">
    <subcellularLocation>
        <location evidence="1">Membrane</location>
        <topology evidence="1">Multi-pass membrane protein</topology>
    </subcellularLocation>
</comment>
<dbReference type="NCBIfam" id="NF007995">
    <property type="entry name" value="PRK10720.1"/>
    <property type="match status" value="1"/>
</dbReference>
<dbReference type="RefSeq" id="WP_343815919.1">
    <property type="nucleotide sequence ID" value="NZ_BAAADS010000025.1"/>
</dbReference>
<feature type="transmembrane region" description="Helical" evidence="7">
    <location>
        <begin position="375"/>
        <end position="395"/>
    </location>
</feature>
<dbReference type="InterPro" id="IPR006043">
    <property type="entry name" value="NCS2"/>
</dbReference>
<evidence type="ECO:0000256" key="1">
    <source>
        <dbReference type="ARBA" id="ARBA00004141"/>
    </source>
</evidence>
<comment type="caution">
    <text evidence="8">The sequence shown here is derived from an EMBL/GenBank/DDBJ whole genome shotgun (WGS) entry which is preliminary data.</text>
</comment>
<feature type="transmembrane region" description="Helical" evidence="7">
    <location>
        <begin position="67"/>
        <end position="86"/>
    </location>
</feature>
<evidence type="ECO:0000313" key="8">
    <source>
        <dbReference type="EMBL" id="GAA0614048.1"/>
    </source>
</evidence>
<feature type="transmembrane region" description="Helical" evidence="7">
    <location>
        <begin position="20"/>
        <end position="38"/>
    </location>
</feature>
<feature type="transmembrane region" description="Helical" evidence="7">
    <location>
        <begin position="401"/>
        <end position="421"/>
    </location>
</feature>
<accession>A0ABP3RP42</accession>
<dbReference type="PROSITE" id="PS01116">
    <property type="entry name" value="XANTH_URACIL_PERMASE"/>
    <property type="match status" value="1"/>
</dbReference>
<dbReference type="InterPro" id="IPR006042">
    <property type="entry name" value="Xan_ur_permease"/>
</dbReference>
<feature type="transmembrane region" description="Helical" evidence="7">
    <location>
        <begin position="166"/>
        <end position="185"/>
    </location>
</feature>
<keyword evidence="6 7" id="KW-0472">Membrane</keyword>
<keyword evidence="5 7" id="KW-1133">Transmembrane helix</keyword>
<evidence type="ECO:0000256" key="5">
    <source>
        <dbReference type="ARBA" id="ARBA00022989"/>
    </source>
</evidence>
<feature type="transmembrane region" description="Helical" evidence="7">
    <location>
        <begin position="44"/>
        <end position="60"/>
    </location>
</feature>
<sequence>MKQNEIQVHERLPFLQSLPLGLQHLFAMFGSTVLVPVLFGVDPATILFMNGVGTLLYIFITKGKIPAYLGSSFAFISPVFVVLGQYAGGQGYSYVLGGFLAVGVILCVVALIIKVAGTAWIDTIFPPASMGAIVAVIGLELVPTAAEMAGWIAPADADSSWAVDPNTALVSFLTLAITIICWVTLRGFLKIIPILIGIISGYVIAFLFGIVDFSKVQEAAWITMPTYYQMKIDWSAIMVIIPAALVIIPEHIGHLFVTGNIVKKDLTKDPGLDRSLMGNGISTILSSFFGATPNTTYGENIGVLAITRVYSTWIIGMAAVIAIALSFCGKLAALISSIPTPVMGGISLLLFGIIAASGIRMLVEAQIDYNNSQNLILTSVVLVIGISGATIQLGSVALTGMGLATIVAIILSLLFKVFDLLKLSNE</sequence>
<feature type="transmembrane region" description="Helical" evidence="7">
    <location>
        <begin position="125"/>
        <end position="146"/>
    </location>
</feature>
<evidence type="ECO:0000256" key="2">
    <source>
        <dbReference type="ARBA" id="ARBA00008821"/>
    </source>
</evidence>
<evidence type="ECO:0000256" key="7">
    <source>
        <dbReference type="SAM" id="Phobius"/>
    </source>
</evidence>
<protein>
    <submittedName>
        <fullName evidence="8">Uracil permease</fullName>
    </submittedName>
</protein>
<dbReference type="PANTHER" id="PTHR42810:SF2">
    <property type="entry name" value="PURINE PERMEASE C1399.01C-RELATED"/>
    <property type="match status" value="1"/>
</dbReference>
<evidence type="ECO:0000256" key="3">
    <source>
        <dbReference type="ARBA" id="ARBA00022448"/>
    </source>
</evidence>
<dbReference type="Pfam" id="PF00860">
    <property type="entry name" value="Xan_ur_permease"/>
    <property type="match status" value="1"/>
</dbReference>
<feature type="transmembrane region" description="Helical" evidence="7">
    <location>
        <begin position="192"/>
        <end position="214"/>
    </location>
</feature>
<comment type="similarity">
    <text evidence="2">Belongs to the nucleobase:cation symporter-2 (NCS2) (TC 2.A.40) family.</text>
</comment>
<evidence type="ECO:0000313" key="9">
    <source>
        <dbReference type="Proteomes" id="UP001500866"/>
    </source>
</evidence>
<keyword evidence="3" id="KW-0813">Transport</keyword>
<dbReference type="Proteomes" id="UP001500866">
    <property type="component" value="Unassembled WGS sequence"/>
</dbReference>
<keyword evidence="9" id="KW-1185">Reference proteome</keyword>
<evidence type="ECO:0000256" key="6">
    <source>
        <dbReference type="ARBA" id="ARBA00023136"/>
    </source>
</evidence>
<name>A0ABP3RP42_9BACI</name>
<reference evidence="9" key="1">
    <citation type="journal article" date="2019" name="Int. J. Syst. Evol. Microbiol.">
        <title>The Global Catalogue of Microorganisms (GCM) 10K type strain sequencing project: providing services to taxonomists for standard genome sequencing and annotation.</title>
        <authorList>
            <consortium name="The Broad Institute Genomics Platform"/>
            <consortium name="The Broad Institute Genome Sequencing Center for Infectious Disease"/>
            <person name="Wu L."/>
            <person name="Ma J."/>
        </authorList>
    </citation>
    <scope>NUCLEOTIDE SEQUENCE [LARGE SCALE GENOMIC DNA]</scope>
    <source>
        <strain evidence="9">JCM 15395</strain>
    </source>
</reference>
<organism evidence="8 9">
    <name type="scientific">Virgibacillus siamensis</name>
    <dbReference type="NCBI Taxonomy" id="480071"/>
    <lineage>
        <taxon>Bacteria</taxon>
        <taxon>Bacillati</taxon>
        <taxon>Bacillota</taxon>
        <taxon>Bacilli</taxon>
        <taxon>Bacillales</taxon>
        <taxon>Bacillaceae</taxon>
        <taxon>Virgibacillus</taxon>
    </lineage>
</organism>
<feature type="transmembrane region" description="Helical" evidence="7">
    <location>
        <begin position="92"/>
        <end position="113"/>
    </location>
</feature>